<dbReference type="InterPro" id="IPR003010">
    <property type="entry name" value="C-N_Hydrolase"/>
</dbReference>
<keyword evidence="2 5" id="KW-0378">Hydrolase</keyword>
<gene>
    <name evidence="5" type="ORF">FHX74_003512</name>
</gene>
<evidence type="ECO:0000259" key="4">
    <source>
        <dbReference type="PROSITE" id="PS50263"/>
    </source>
</evidence>
<dbReference type="InterPro" id="IPR036526">
    <property type="entry name" value="C-N_Hydrolase_sf"/>
</dbReference>
<sequence length="299" mass="32063">MTTVETPVETPGTPAGGVSPRRGPQTVRLGIGQLRIDVDDPAGTWHAVEQTAARAAAEGVELLVLPELAACGYVFADHAEALARSEDLDGPTVAAYRELSRRHGLVLAAGFAERGEAGRVHNSALLVEDGELRAVYRKAHLWDAEKLYFTPGSAPAPVVDTRVGRLGLMICYDLEFPEFVRDVALRGAEVLLAPSNWPTEHSPGPGLVAETIKSQANAACNRIWMVVADRTGVERGQHWVGGSMVCDPLGAIVTEPVLGREGWLVADLDLARARDKTVTSRNHAFGDRRPELYGGILSP</sequence>
<organism evidence="5 6">
    <name type="scientific">Microlunatus kandeliicorticis</name>
    <dbReference type="NCBI Taxonomy" id="1759536"/>
    <lineage>
        <taxon>Bacteria</taxon>
        <taxon>Bacillati</taxon>
        <taxon>Actinomycetota</taxon>
        <taxon>Actinomycetes</taxon>
        <taxon>Propionibacteriales</taxon>
        <taxon>Propionibacteriaceae</taxon>
        <taxon>Microlunatus</taxon>
    </lineage>
</organism>
<name>A0A7W3P787_9ACTN</name>
<dbReference type="InterPro" id="IPR001110">
    <property type="entry name" value="UPF0012_CS"/>
</dbReference>
<dbReference type="Pfam" id="PF00795">
    <property type="entry name" value="CN_hydrolase"/>
    <property type="match status" value="1"/>
</dbReference>
<dbReference type="RefSeq" id="WP_182561481.1">
    <property type="nucleotide sequence ID" value="NZ_JACGWT010000006.1"/>
</dbReference>
<dbReference type="PROSITE" id="PS50263">
    <property type="entry name" value="CN_HYDROLASE"/>
    <property type="match status" value="1"/>
</dbReference>
<dbReference type="GO" id="GO:0033388">
    <property type="term" value="P:putrescine biosynthetic process from arginine"/>
    <property type="evidence" value="ECO:0007669"/>
    <property type="project" value="TreeGrafter"/>
</dbReference>
<proteinExistence type="inferred from homology"/>
<evidence type="ECO:0000256" key="2">
    <source>
        <dbReference type="ARBA" id="ARBA00022801"/>
    </source>
</evidence>
<dbReference type="SUPFAM" id="SSF56317">
    <property type="entry name" value="Carbon-nitrogen hydrolase"/>
    <property type="match status" value="1"/>
</dbReference>
<evidence type="ECO:0000313" key="5">
    <source>
        <dbReference type="EMBL" id="MBA8795871.1"/>
    </source>
</evidence>
<protein>
    <submittedName>
        <fullName evidence="5">Putative amidohydrolase</fullName>
    </submittedName>
</protein>
<accession>A0A7W3P787</accession>
<evidence type="ECO:0000256" key="3">
    <source>
        <dbReference type="SAM" id="MobiDB-lite"/>
    </source>
</evidence>
<feature type="domain" description="CN hydrolase" evidence="4">
    <location>
        <begin position="27"/>
        <end position="270"/>
    </location>
</feature>
<comment type="similarity">
    <text evidence="1">Belongs to the carbon-nitrogen hydrolase superfamily. NIT1/NIT2 family.</text>
</comment>
<dbReference type="PANTHER" id="PTHR43674:SF2">
    <property type="entry name" value="BETA-UREIDOPROPIONASE"/>
    <property type="match status" value="1"/>
</dbReference>
<dbReference type="InterPro" id="IPR050345">
    <property type="entry name" value="Aliph_Amidase/BUP"/>
</dbReference>
<dbReference type="EMBL" id="JACGWT010000006">
    <property type="protein sequence ID" value="MBA8795871.1"/>
    <property type="molecule type" value="Genomic_DNA"/>
</dbReference>
<dbReference type="AlphaFoldDB" id="A0A7W3P787"/>
<dbReference type="PROSITE" id="PS01227">
    <property type="entry name" value="UPF0012"/>
    <property type="match status" value="1"/>
</dbReference>
<dbReference type="Gene3D" id="3.60.110.10">
    <property type="entry name" value="Carbon-nitrogen hydrolase"/>
    <property type="match status" value="1"/>
</dbReference>
<feature type="region of interest" description="Disordered" evidence="3">
    <location>
        <begin position="1"/>
        <end position="24"/>
    </location>
</feature>
<comment type="caution">
    <text evidence="5">The sequence shown here is derived from an EMBL/GenBank/DDBJ whole genome shotgun (WGS) entry which is preliminary data.</text>
</comment>
<feature type="compositionally biased region" description="Low complexity" evidence="3">
    <location>
        <begin position="1"/>
        <end position="18"/>
    </location>
</feature>
<evidence type="ECO:0000256" key="1">
    <source>
        <dbReference type="ARBA" id="ARBA00010613"/>
    </source>
</evidence>
<keyword evidence="6" id="KW-1185">Reference proteome</keyword>
<evidence type="ECO:0000313" key="6">
    <source>
        <dbReference type="Proteomes" id="UP000523079"/>
    </source>
</evidence>
<dbReference type="GO" id="GO:0050126">
    <property type="term" value="F:N-carbamoylputrescine amidase activity"/>
    <property type="evidence" value="ECO:0007669"/>
    <property type="project" value="TreeGrafter"/>
</dbReference>
<reference evidence="5 6" key="1">
    <citation type="submission" date="2020-07" db="EMBL/GenBank/DDBJ databases">
        <title>Sequencing the genomes of 1000 actinobacteria strains.</title>
        <authorList>
            <person name="Klenk H.-P."/>
        </authorList>
    </citation>
    <scope>NUCLEOTIDE SEQUENCE [LARGE SCALE GENOMIC DNA]</scope>
    <source>
        <strain evidence="5 6">DSM 100723</strain>
    </source>
</reference>
<dbReference type="PANTHER" id="PTHR43674">
    <property type="entry name" value="NITRILASE C965.09-RELATED"/>
    <property type="match status" value="1"/>
</dbReference>
<dbReference type="Proteomes" id="UP000523079">
    <property type="component" value="Unassembled WGS sequence"/>
</dbReference>